<dbReference type="PROSITE" id="PS50013">
    <property type="entry name" value="CHROMO_2"/>
    <property type="match status" value="1"/>
</dbReference>
<evidence type="ECO:0000313" key="4">
    <source>
        <dbReference type="Proteomes" id="UP000053732"/>
    </source>
</evidence>
<dbReference type="Gene3D" id="2.40.50.40">
    <property type="match status" value="1"/>
</dbReference>
<dbReference type="EMBL" id="HG793142">
    <property type="protein sequence ID" value="CRL23219.1"/>
    <property type="molecule type" value="Genomic_DNA"/>
</dbReference>
<dbReference type="AlphaFoldDB" id="A0A0G4PAB5"/>
<evidence type="ECO:0000313" key="3">
    <source>
        <dbReference type="EMBL" id="CRL23219.1"/>
    </source>
</evidence>
<feature type="domain" description="Chromo" evidence="2">
    <location>
        <begin position="20"/>
        <end position="86"/>
    </location>
</feature>
<dbReference type="Proteomes" id="UP000053732">
    <property type="component" value="Unassembled WGS sequence"/>
</dbReference>
<organism evidence="3 4">
    <name type="scientific">Penicillium camemberti (strain FM 013)</name>
    <dbReference type="NCBI Taxonomy" id="1429867"/>
    <lineage>
        <taxon>Eukaryota</taxon>
        <taxon>Fungi</taxon>
        <taxon>Dikarya</taxon>
        <taxon>Ascomycota</taxon>
        <taxon>Pezizomycotina</taxon>
        <taxon>Eurotiomycetes</taxon>
        <taxon>Eurotiomycetidae</taxon>
        <taxon>Eurotiales</taxon>
        <taxon>Aspergillaceae</taxon>
        <taxon>Penicillium</taxon>
    </lineage>
</organism>
<dbReference type="InterPro" id="IPR016197">
    <property type="entry name" value="Chromo-like_dom_sf"/>
</dbReference>
<dbReference type="InterPro" id="IPR000953">
    <property type="entry name" value="Chromo/chromo_shadow_dom"/>
</dbReference>
<reference evidence="3 4" key="1">
    <citation type="journal article" date="2014" name="Nat. Commun.">
        <title>Multiple recent horizontal transfers of a large genomic region in cheese making fungi.</title>
        <authorList>
            <person name="Cheeseman K."/>
            <person name="Ropars J."/>
            <person name="Renault P."/>
            <person name="Dupont J."/>
            <person name="Gouzy J."/>
            <person name="Branca A."/>
            <person name="Abraham A.L."/>
            <person name="Ceppi M."/>
            <person name="Conseiller E."/>
            <person name="Debuchy R."/>
            <person name="Malagnac F."/>
            <person name="Goarin A."/>
            <person name="Silar P."/>
            <person name="Lacoste S."/>
            <person name="Sallet E."/>
            <person name="Bensimon A."/>
            <person name="Giraud T."/>
            <person name="Brygoo Y."/>
        </authorList>
    </citation>
    <scope>NUCLEOTIDE SEQUENCE [LARGE SCALE GENOMIC DNA]</scope>
    <source>
        <strain evidence="4">FM 013</strain>
    </source>
</reference>
<protein>
    <submittedName>
        <fullName evidence="3">Chromo domain-like</fullName>
    </submittedName>
</protein>
<proteinExistence type="predicted"/>
<dbReference type="GO" id="GO:0006338">
    <property type="term" value="P:chromatin remodeling"/>
    <property type="evidence" value="ECO:0007669"/>
    <property type="project" value="UniProtKB-ARBA"/>
</dbReference>
<gene>
    <name evidence="3" type="ORF">PCAMFM013_S009g000159</name>
</gene>
<evidence type="ECO:0000256" key="1">
    <source>
        <dbReference type="ARBA" id="ARBA00011353"/>
    </source>
</evidence>
<evidence type="ECO:0000259" key="2">
    <source>
        <dbReference type="PROSITE" id="PS50013"/>
    </source>
</evidence>
<dbReference type="SUPFAM" id="SSF54160">
    <property type="entry name" value="Chromo domain-like"/>
    <property type="match status" value="1"/>
</dbReference>
<accession>A0A0G4PAB5</accession>
<keyword evidence="4" id="KW-1185">Reference proteome</keyword>
<comment type="subunit">
    <text evidence="1">Component of the NuA4 histone acetyltransferase complex.</text>
</comment>
<dbReference type="Pfam" id="PF00385">
    <property type="entry name" value="Chromo"/>
    <property type="match status" value="1"/>
</dbReference>
<name>A0A0G4PAB5_PENC3</name>
<sequence>MKCLRTSVNSWDVGDTSGPMSIQCFLWTANSKKCQQCIERHEICELHYLVKWWGWPSEYNQWISKDAMANAPKIVAKYEAAKKKAK</sequence>
<dbReference type="InterPro" id="IPR023780">
    <property type="entry name" value="Chromo_domain"/>
</dbReference>